<evidence type="ECO:0000256" key="1">
    <source>
        <dbReference type="SAM" id="MobiDB-lite"/>
    </source>
</evidence>
<name>A0A1B7NKE2_9EURO</name>
<comment type="caution">
    <text evidence="2">The sequence shown here is derived from an EMBL/GenBank/DDBJ whole genome shotgun (WGS) entry which is preliminary data.</text>
</comment>
<reference evidence="2 3" key="1">
    <citation type="submission" date="2015-07" db="EMBL/GenBank/DDBJ databases">
        <title>Emmonsia species relationships and genome sequence.</title>
        <authorList>
            <person name="Cuomo C.A."/>
            <person name="Schwartz I.S."/>
            <person name="Kenyon C."/>
            <person name="de Hoog G.S."/>
            <person name="Govender N.P."/>
            <person name="Botha A."/>
            <person name="Moreno L."/>
            <person name="de Vries M."/>
            <person name="Munoz J.F."/>
            <person name="Stielow J.B."/>
        </authorList>
    </citation>
    <scope>NUCLEOTIDE SEQUENCE [LARGE SCALE GENOMIC DNA]</scope>
    <source>
        <strain evidence="2 3">CBS 136260</strain>
    </source>
</reference>
<dbReference type="OrthoDB" id="4188854at2759"/>
<gene>
    <name evidence="2" type="ORF">ACJ72_08472</name>
</gene>
<feature type="region of interest" description="Disordered" evidence="1">
    <location>
        <begin position="115"/>
        <end position="179"/>
    </location>
</feature>
<proteinExistence type="predicted"/>
<evidence type="ECO:0000313" key="2">
    <source>
        <dbReference type="EMBL" id="OAX77232.1"/>
    </source>
</evidence>
<dbReference type="EMBL" id="LGUA01003004">
    <property type="protein sequence ID" value="OAX77232.1"/>
    <property type="molecule type" value="Genomic_DNA"/>
</dbReference>
<protein>
    <submittedName>
        <fullName evidence="2">Uncharacterized protein</fullName>
    </submittedName>
</protein>
<keyword evidence="3" id="KW-1185">Reference proteome</keyword>
<feature type="compositionally biased region" description="Basic and acidic residues" evidence="1">
    <location>
        <begin position="167"/>
        <end position="179"/>
    </location>
</feature>
<dbReference type="Proteomes" id="UP000091918">
    <property type="component" value="Unassembled WGS sequence"/>
</dbReference>
<accession>A0A1B7NKE2</accession>
<organism evidence="2 3">
    <name type="scientific">Emergomyces africanus</name>
    <dbReference type="NCBI Taxonomy" id="1955775"/>
    <lineage>
        <taxon>Eukaryota</taxon>
        <taxon>Fungi</taxon>
        <taxon>Dikarya</taxon>
        <taxon>Ascomycota</taxon>
        <taxon>Pezizomycotina</taxon>
        <taxon>Eurotiomycetes</taxon>
        <taxon>Eurotiomycetidae</taxon>
        <taxon>Onygenales</taxon>
        <taxon>Ajellomycetaceae</taxon>
        <taxon>Emergomyces</taxon>
    </lineage>
</organism>
<dbReference type="AlphaFoldDB" id="A0A1B7NKE2"/>
<evidence type="ECO:0000313" key="3">
    <source>
        <dbReference type="Proteomes" id="UP000091918"/>
    </source>
</evidence>
<sequence length="179" mass="20327">MKNQEQHSTLIPESVEMQQLSQSLQDAIHMTTENVPESVKLHIQNNLLEQGLNTMALWQNEAESWKKNTEQQYEQITHRNALTFAEAMQTMSQNHHFTKQHMKQKLRALRANAAETTNLEAPTPPIPATDMRTPDGTTTQSFGSEGDDNMRSTSSYIKPGDLPDPLKFNDEHRNDGALK</sequence>